<keyword evidence="3 5" id="KW-0479">Metal-binding</keyword>
<protein>
    <recommendedName>
        <fullName evidence="10">Cytochrome P450</fullName>
    </recommendedName>
</protein>
<sequence length="503" mass="57806">MGITSYIIATACLAILVNYVVKLLQLMRKRQRDEIGLKDFPGPKAHWLYGNLHQMVDITKILPLINEWTTKYGGMLRIKIGPFLTALRFAAPDSLKKILATADPKDSFSYGFIRAWIGDGLLLSKGKKWFRNRRLLTPAFHFDILKPYMEVFSNSSQIMVNKWKGMIKNGNNSLDMFEHVSLHTLDSILKCAFGYESNCQLEGNRNPYIQCVYTITQLVTKRFRFLPYHNDIIYYLSPQGFQSRKAINFAHDFTKGVIKKRKQVLENKGAENGDGGKRRYLDFLDMLLQTKDEDGNGLTDQEIQDEVDTFMFEGHDTTASGISWFLYNLARHPEIQERCRQEVIDLIGDREHFTWDDMSKLPYLTMCLKESMRLHPPVPNTSRRTINPIEFPDGRIVPADTWVGIGIYAVHHNPAVWEDPETYDPERFNLDTAEKRPPHAFIPFSAGPRNCIGQHFAMSEMKICAGNVLRNFKLEVDNTKPVVPVPELILRSKGGLWLNITPL</sequence>
<evidence type="ECO:0000256" key="7">
    <source>
        <dbReference type="SAM" id="Phobius"/>
    </source>
</evidence>
<dbReference type="PANTHER" id="PTHR24291">
    <property type="entry name" value="CYTOCHROME P450 FAMILY 4"/>
    <property type="match status" value="1"/>
</dbReference>
<keyword evidence="6" id="KW-0560">Oxidoreductase</keyword>
<dbReference type="OrthoDB" id="1470350at2759"/>
<keyword evidence="6" id="KW-0503">Monooxygenase</keyword>
<evidence type="ECO:0000256" key="2">
    <source>
        <dbReference type="ARBA" id="ARBA00010617"/>
    </source>
</evidence>
<keyword evidence="7" id="KW-1133">Transmembrane helix</keyword>
<comment type="cofactor">
    <cofactor evidence="5">
        <name>heme</name>
        <dbReference type="ChEBI" id="CHEBI:30413"/>
    </cofactor>
</comment>
<dbReference type="CDD" id="cd20659">
    <property type="entry name" value="CYP4B_4F-like"/>
    <property type="match status" value="1"/>
</dbReference>
<keyword evidence="7" id="KW-0812">Transmembrane</keyword>
<dbReference type="Gene3D" id="1.10.630.10">
    <property type="entry name" value="Cytochrome P450"/>
    <property type="match status" value="1"/>
</dbReference>
<evidence type="ECO:0000256" key="6">
    <source>
        <dbReference type="RuleBase" id="RU000461"/>
    </source>
</evidence>
<evidence type="ECO:0008006" key="10">
    <source>
        <dbReference type="Google" id="ProtNLM"/>
    </source>
</evidence>
<comment type="subcellular location">
    <subcellularLocation>
        <location evidence="1">Endomembrane system</location>
    </subcellularLocation>
</comment>
<dbReference type="GO" id="GO:0004497">
    <property type="term" value="F:monooxygenase activity"/>
    <property type="evidence" value="ECO:0007669"/>
    <property type="project" value="UniProtKB-KW"/>
</dbReference>
<organism evidence="8 9">
    <name type="scientific">Owenia fusiformis</name>
    <name type="common">Polychaete worm</name>
    <dbReference type="NCBI Taxonomy" id="6347"/>
    <lineage>
        <taxon>Eukaryota</taxon>
        <taxon>Metazoa</taxon>
        <taxon>Spiralia</taxon>
        <taxon>Lophotrochozoa</taxon>
        <taxon>Annelida</taxon>
        <taxon>Polychaeta</taxon>
        <taxon>Sedentaria</taxon>
        <taxon>Canalipalpata</taxon>
        <taxon>Sabellida</taxon>
        <taxon>Oweniida</taxon>
        <taxon>Oweniidae</taxon>
        <taxon>Owenia</taxon>
    </lineage>
</organism>
<evidence type="ECO:0000256" key="3">
    <source>
        <dbReference type="ARBA" id="ARBA00022723"/>
    </source>
</evidence>
<dbReference type="EMBL" id="CAIIXF020000007">
    <property type="protein sequence ID" value="CAH1788898.1"/>
    <property type="molecule type" value="Genomic_DNA"/>
</dbReference>
<dbReference type="PANTHER" id="PTHR24291:SF201">
    <property type="entry name" value="CYTOCHROME P450, FAMILY 4, SUBFAMILY B, POLYPEPTIDE 7"/>
    <property type="match status" value="1"/>
</dbReference>
<evidence type="ECO:0000256" key="4">
    <source>
        <dbReference type="ARBA" id="ARBA00023136"/>
    </source>
</evidence>
<evidence type="ECO:0000313" key="9">
    <source>
        <dbReference type="Proteomes" id="UP000749559"/>
    </source>
</evidence>
<dbReference type="PROSITE" id="PS00086">
    <property type="entry name" value="CYTOCHROME_P450"/>
    <property type="match status" value="1"/>
</dbReference>
<dbReference type="GO" id="GO:0005506">
    <property type="term" value="F:iron ion binding"/>
    <property type="evidence" value="ECO:0007669"/>
    <property type="project" value="InterPro"/>
</dbReference>
<dbReference type="PRINTS" id="PR00463">
    <property type="entry name" value="EP450I"/>
</dbReference>
<dbReference type="InterPro" id="IPR017972">
    <property type="entry name" value="Cyt_P450_CS"/>
</dbReference>
<dbReference type="SUPFAM" id="SSF48264">
    <property type="entry name" value="Cytochrome P450"/>
    <property type="match status" value="1"/>
</dbReference>
<feature type="binding site" description="axial binding residue" evidence="5">
    <location>
        <position position="451"/>
    </location>
    <ligand>
        <name>heme</name>
        <dbReference type="ChEBI" id="CHEBI:30413"/>
    </ligand>
    <ligandPart>
        <name>Fe</name>
        <dbReference type="ChEBI" id="CHEBI:18248"/>
    </ligandPart>
</feature>
<gene>
    <name evidence="8" type="ORF">OFUS_LOCUS14346</name>
</gene>
<evidence type="ECO:0000313" key="8">
    <source>
        <dbReference type="EMBL" id="CAH1788898.1"/>
    </source>
</evidence>
<keyword evidence="5 6" id="KW-0408">Iron</keyword>
<dbReference type="AlphaFoldDB" id="A0A8S4P7E6"/>
<dbReference type="InterPro" id="IPR050196">
    <property type="entry name" value="Cytochrome_P450_Monoox"/>
</dbReference>
<dbReference type="GO" id="GO:0012505">
    <property type="term" value="C:endomembrane system"/>
    <property type="evidence" value="ECO:0007669"/>
    <property type="project" value="UniProtKB-SubCell"/>
</dbReference>
<keyword evidence="5 6" id="KW-0349">Heme</keyword>
<dbReference type="GO" id="GO:0020037">
    <property type="term" value="F:heme binding"/>
    <property type="evidence" value="ECO:0007669"/>
    <property type="project" value="InterPro"/>
</dbReference>
<dbReference type="FunFam" id="1.10.630.10:FF:000005">
    <property type="entry name" value="cytochrome P450 4F22 isoform X2"/>
    <property type="match status" value="1"/>
</dbReference>
<proteinExistence type="inferred from homology"/>
<reference evidence="8" key="1">
    <citation type="submission" date="2022-03" db="EMBL/GenBank/DDBJ databases">
        <authorList>
            <person name="Martin C."/>
        </authorList>
    </citation>
    <scope>NUCLEOTIDE SEQUENCE</scope>
</reference>
<dbReference type="PRINTS" id="PR00385">
    <property type="entry name" value="P450"/>
</dbReference>
<keyword evidence="9" id="KW-1185">Reference proteome</keyword>
<dbReference type="GO" id="GO:0016705">
    <property type="term" value="F:oxidoreductase activity, acting on paired donors, with incorporation or reduction of molecular oxygen"/>
    <property type="evidence" value="ECO:0007669"/>
    <property type="project" value="InterPro"/>
</dbReference>
<dbReference type="InterPro" id="IPR001128">
    <property type="entry name" value="Cyt_P450"/>
</dbReference>
<dbReference type="Proteomes" id="UP000749559">
    <property type="component" value="Unassembled WGS sequence"/>
</dbReference>
<evidence type="ECO:0000256" key="5">
    <source>
        <dbReference type="PIRSR" id="PIRSR602401-1"/>
    </source>
</evidence>
<dbReference type="InterPro" id="IPR036396">
    <property type="entry name" value="Cyt_P450_sf"/>
</dbReference>
<name>A0A8S4P7E6_OWEFU</name>
<comment type="similarity">
    <text evidence="2 6">Belongs to the cytochrome P450 family.</text>
</comment>
<keyword evidence="4 7" id="KW-0472">Membrane</keyword>
<accession>A0A8S4P7E6</accession>
<comment type="caution">
    <text evidence="8">The sequence shown here is derived from an EMBL/GenBank/DDBJ whole genome shotgun (WGS) entry which is preliminary data.</text>
</comment>
<evidence type="ECO:0000256" key="1">
    <source>
        <dbReference type="ARBA" id="ARBA00004308"/>
    </source>
</evidence>
<feature type="transmembrane region" description="Helical" evidence="7">
    <location>
        <begin position="6"/>
        <end position="24"/>
    </location>
</feature>
<dbReference type="Pfam" id="PF00067">
    <property type="entry name" value="p450"/>
    <property type="match status" value="1"/>
</dbReference>
<dbReference type="InterPro" id="IPR002401">
    <property type="entry name" value="Cyt_P450_E_grp-I"/>
</dbReference>